<dbReference type="Pfam" id="PF00015">
    <property type="entry name" value="MCPsignal"/>
    <property type="match status" value="1"/>
</dbReference>
<dbReference type="GO" id="GO:0016020">
    <property type="term" value="C:membrane"/>
    <property type="evidence" value="ECO:0007669"/>
    <property type="project" value="InterPro"/>
</dbReference>
<dbReference type="GO" id="GO:0007165">
    <property type="term" value="P:signal transduction"/>
    <property type="evidence" value="ECO:0007669"/>
    <property type="project" value="UniProtKB-KW"/>
</dbReference>
<keyword evidence="1 3" id="KW-0807">Transducer</keyword>
<dbReference type="SMART" id="SM00283">
    <property type="entry name" value="MA"/>
    <property type="match status" value="1"/>
</dbReference>
<dbReference type="Gene3D" id="1.10.287.950">
    <property type="entry name" value="Methyl-accepting chemotaxis protein"/>
    <property type="match status" value="1"/>
</dbReference>
<evidence type="ECO:0000313" key="8">
    <source>
        <dbReference type="EMBL" id="AFD26901.1"/>
    </source>
</evidence>
<feature type="transmembrane region" description="Helical" evidence="5">
    <location>
        <begin position="295"/>
        <end position="316"/>
    </location>
</feature>
<keyword evidence="8" id="KW-0614">Plasmid</keyword>
<keyword evidence="9" id="KW-1185">Reference proteome</keyword>
<name>H8H0N2_DEIGI</name>
<feature type="region of interest" description="Disordered" evidence="4">
    <location>
        <begin position="1"/>
        <end position="22"/>
    </location>
</feature>
<evidence type="ECO:0000256" key="4">
    <source>
        <dbReference type="SAM" id="MobiDB-lite"/>
    </source>
</evidence>
<sequence length="709" mass="71226">MQVQYQTARLAGSPESGTPVQPAPVQALRWTGGLALGPKLGLAALLLGLPALGLGAALLGERTQDLSAAGGAQVAAARQRGLDTLNGALYRYVSASGTEARTAAAANVTAALATLEGAPQAQLEALQDAWKALQAQPGTARFVQTQQAAGRLGDVSWNGAPSVPGQEAATLARLSGETLPALIAAVRQLSLALDSAGTNSAQVRGALAVAGDHLNRLGPQLGTLLAVAPELAGPVAEDPATLVGDTRQALTAAAGRGQAAGLGGTLTRLDDVQDALTGALNRTLAAQVGERRSGLVWPLLLGVLSLLAGAALLILLTRGITGPLEQLSRASHALGEGDYSVRVPVTGRDELGQLAGSFNAAAEQLAAQAGRTEEERGAAQQLRGDLGELRGAAQAMSAGDLTRSAPERGELAEVGGAVNRLNAALAQTLRAARQHAADLEGAGRLSLETGVTVGNVSDRTAAQAGSLAAGLQTLSAQLTALAAQAQAGAEPLGQAGASAQAGQQAMQAALGEFGTLQGSAQETGARLQTLRAHAEEIQAALDTVGRVAGQTNLLSLHAAIEAAGAGESGRRFAVVADEVRGLADESAAVTAHITALVGAVQAELGALHEELHVQRAALTQGQQQAEWASDGLRELARLAALASARLAEVQGSARSGLGHLGTLSGEAQTLTQAAQAQSGALARSQEAAQTVQAGAKALGEHLGRYRLPS</sequence>
<dbReference type="Pfam" id="PF00672">
    <property type="entry name" value="HAMP"/>
    <property type="match status" value="2"/>
</dbReference>
<geneLocation type="plasmid" evidence="8 9">
    <name>P1</name>
</geneLocation>
<dbReference type="EMBL" id="CP002192">
    <property type="protein sequence ID" value="AFD26901.1"/>
    <property type="molecule type" value="Genomic_DNA"/>
</dbReference>
<evidence type="ECO:0000259" key="6">
    <source>
        <dbReference type="PROSITE" id="PS50111"/>
    </source>
</evidence>
<dbReference type="SMART" id="SM00304">
    <property type="entry name" value="HAMP"/>
    <property type="match status" value="2"/>
</dbReference>
<evidence type="ECO:0000256" key="1">
    <source>
        <dbReference type="ARBA" id="ARBA00023224"/>
    </source>
</evidence>
<feature type="domain" description="Methyl-accepting transducer" evidence="6">
    <location>
        <begin position="435"/>
        <end position="692"/>
    </location>
</feature>
<dbReference type="OrthoDB" id="457060at2"/>
<feature type="domain" description="HAMP" evidence="7">
    <location>
        <begin position="318"/>
        <end position="370"/>
    </location>
</feature>
<dbReference type="CDD" id="cd06225">
    <property type="entry name" value="HAMP"/>
    <property type="match status" value="2"/>
</dbReference>
<keyword evidence="5" id="KW-0472">Membrane</keyword>
<dbReference type="InterPro" id="IPR003660">
    <property type="entry name" value="HAMP_dom"/>
</dbReference>
<keyword evidence="8" id="KW-0808">Transferase</keyword>
<dbReference type="SUPFAM" id="SSF58104">
    <property type="entry name" value="Methyl-accepting chemotaxis protein (MCP) signaling domain"/>
    <property type="match status" value="1"/>
</dbReference>
<dbReference type="PROSITE" id="PS50111">
    <property type="entry name" value="CHEMOTAXIS_TRANSDUC_2"/>
    <property type="match status" value="1"/>
</dbReference>
<evidence type="ECO:0000256" key="2">
    <source>
        <dbReference type="ARBA" id="ARBA00029447"/>
    </source>
</evidence>
<gene>
    <name evidence="8" type="ordered locus">DGo_PA0015</name>
</gene>
<dbReference type="AlphaFoldDB" id="H8H0N2"/>
<dbReference type="Proteomes" id="UP000007575">
    <property type="component" value="Plasmid P1"/>
</dbReference>
<dbReference type="InterPro" id="IPR004089">
    <property type="entry name" value="MCPsignal_dom"/>
</dbReference>
<evidence type="ECO:0000256" key="3">
    <source>
        <dbReference type="PROSITE-ProRule" id="PRU00284"/>
    </source>
</evidence>
<accession>H8H0N2</accession>
<evidence type="ECO:0000259" key="7">
    <source>
        <dbReference type="PROSITE" id="PS50885"/>
    </source>
</evidence>
<feature type="domain" description="HAMP" evidence="7">
    <location>
        <begin position="380"/>
        <end position="433"/>
    </location>
</feature>
<keyword evidence="5" id="KW-0812">Transmembrane</keyword>
<dbReference type="PROSITE" id="PS50885">
    <property type="entry name" value="HAMP"/>
    <property type="match status" value="2"/>
</dbReference>
<dbReference type="PANTHER" id="PTHR32089:SF114">
    <property type="entry name" value="METHYL-ACCEPTING CHEMOTAXIS PROTEIN MCPB"/>
    <property type="match status" value="1"/>
</dbReference>
<organism evidence="8 9">
    <name type="scientific">Deinococcus gobiensis (strain DSM 21396 / JCM 16679 / CGMCC 1.7299 / I-0)</name>
    <dbReference type="NCBI Taxonomy" id="745776"/>
    <lineage>
        <taxon>Bacteria</taxon>
        <taxon>Thermotogati</taxon>
        <taxon>Deinococcota</taxon>
        <taxon>Deinococci</taxon>
        <taxon>Deinococcales</taxon>
        <taxon>Deinococcaceae</taxon>
        <taxon>Deinococcus</taxon>
    </lineage>
</organism>
<comment type="similarity">
    <text evidence="2">Belongs to the methyl-accepting chemotaxis (MCP) protein family.</text>
</comment>
<protein>
    <submittedName>
        <fullName evidence="8">Histidine kinase, HAMP region:Bacterial chemotaxis sensory transducer</fullName>
    </submittedName>
</protein>
<keyword evidence="5" id="KW-1133">Transmembrane helix</keyword>
<dbReference type="PANTHER" id="PTHR32089">
    <property type="entry name" value="METHYL-ACCEPTING CHEMOTAXIS PROTEIN MCPB"/>
    <property type="match status" value="1"/>
</dbReference>
<dbReference type="KEGG" id="dgo:DGo_PA0015"/>
<proteinExistence type="inferred from homology"/>
<dbReference type="Gene3D" id="6.10.340.10">
    <property type="match status" value="1"/>
</dbReference>
<evidence type="ECO:0000256" key="5">
    <source>
        <dbReference type="SAM" id="Phobius"/>
    </source>
</evidence>
<dbReference type="PATRIC" id="fig|745776.4.peg.3052"/>
<keyword evidence="8" id="KW-0418">Kinase</keyword>
<evidence type="ECO:0000313" key="9">
    <source>
        <dbReference type="Proteomes" id="UP000007575"/>
    </source>
</evidence>
<dbReference type="RefSeq" id="WP_014695419.1">
    <property type="nucleotide sequence ID" value="NC_017805.1"/>
</dbReference>
<dbReference type="GO" id="GO:0016301">
    <property type="term" value="F:kinase activity"/>
    <property type="evidence" value="ECO:0007669"/>
    <property type="project" value="UniProtKB-KW"/>
</dbReference>
<dbReference type="HOGENOM" id="CLU_000445_107_27_0"/>
<reference evidence="8 9" key="1">
    <citation type="journal article" date="2012" name="PLoS ONE">
        <title>Genome sequence and transcriptome analysis of the radioresistant bacterium Deinococcus gobiensis: insights into the extreme environmental adaptations.</title>
        <authorList>
            <person name="Yuan M."/>
            <person name="Chen M."/>
            <person name="Zhang W."/>
            <person name="Lu W."/>
            <person name="Wang J."/>
            <person name="Yang M."/>
            <person name="Zhao P."/>
            <person name="Tang R."/>
            <person name="Li X."/>
            <person name="Hao Y."/>
            <person name="Zhou Z."/>
            <person name="Zhan Y."/>
            <person name="Yu H."/>
            <person name="Teng C."/>
            <person name="Yan Y."/>
            <person name="Ping S."/>
            <person name="Wang Y."/>
            <person name="Lin M."/>
        </authorList>
    </citation>
    <scope>NUCLEOTIDE SEQUENCE [LARGE SCALE GENOMIC DNA]</scope>
    <source>
        <strain evidence="9">DSM 21396 / JCM 16679 / CGMCC 1.7299 / I-0</strain>
        <plasmid evidence="8">P1</plasmid>
    </source>
</reference>